<keyword evidence="2" id="KW-1185">Reference proteome</keyword>
<evidence type="ECO:0000313" key="2">
    <source>
        <dbReference type="Proteomes" id="UP000000663"/>
    </source>
</evidence>
<dbReference type="EMBL" id="AM114193">
    <property type="protein sequence ID" value="CAJ37642.1"/>
    <property type="molecule type" value="Genomic_DNA"/>
</dbReference>
<proteinExistence type="predicted"/>
<dbReference type="KEGG" id="rci:RCIX2585"/>
<dbReference type="PROSITE" id="PS51257">
    <property type="entry name" value="PROKAR_LIPOPROTEIN"/>
    <property type="match status" value="1"/>
</dbReference>
<sequence>MWKRGMSIVVLMAMIVSISAISGCFGGAPPDFRNETEKYDLAVQQYNNAKTLYHQGNYPVAKAEFSAVIRHFQDNKSVFETISKGNYTSKEIYLSKKLVNNADQYSYAAAFYRDAADAAARGDKDYAYAIELNAEEFDQAARLTYEDIREELLPYLHNWK</sequence>
<dbReference type="AlphaFoldDB" id="Q0W1V1"/>
<organism evidence="1 2">
    <name type="scientific">Methanocella arvoryzae (strain DSM 22066 / NBRC 105507 / MRE50)</name>
    <dbReference type="NCBI Taxonomy" id="351160"/>
    <lineage>
        <taxon>Archaea</taxon>
        <taxon>Methanobacteriati</taxon>
        <taxon>Methanobacteriota</taxon>
        <taxon>Stenosarchaea group</taxon>
        <taxon>Methanomicrobia</taxon>
        <taxon>Methanocellales</taxon>
        <taxon>Methanocellaceae</taxon>
        <taxon>Methanocella</taxon>
    </lineage>
</organism>
<dbReference type="Proteomes" id="UP000000663">
    <property type="component" value="Chromosome"/>
</dbReference>
<protein>
    <submittedName>
        <fullName evidence="1">Uncharacterized protein</fullName>
    </submittedName>
</protein>
<reference evidence="1 2" key="1">
    <citation type="journal article" date="2006" name="Science">
        <title>Genome of rice cluster I archaea -- the key methane producers in the rice rhizosphere.</title>
        <authorList>
            <person name="Erkel C."/>
            <person name="Kube M."/>
            <person name="Reinhardt R."/>
            <person name="Liesack W."/>
        </authorList>
    </citation>
    <scope>NUCLEOTIDE SEQUENCE [LARGE SCALE GENOMIC DNA]</scope>
    <source>
        <strain evidence="2">DSM 22066 / NBRC 105507 / MRE50</strain>
    </source>
</reference>
<evidence type="ECO:0000313" key="1">
    <source>
        <dbReference type="EMBL" id="CAJ37642.1"/>
    </source>
</evidence>
<accession>Q0W1V1</accession>
<dbReference type="STRING" id="351160.RCIX2585"/>
<gene>
    <name evidence="1" type="ORF">RCIX2585</name>
</gene>
<name>Q0W1V1_METAR</name>